<dbReference type="Proteomes" id="UP000006310">
    <property type="component" value="Chromosome 7"/>
</dbReference>
<evidence type="ECO:0000256" key="1">
    <source>
        <dbReference type="SAM" id="Phobius"/>
    </source>
</evidence>
<reference evidence="2 3" key="1">
    <citation type="journal article" date="2011" name="Proc. Natl. Acad. Sci. U.S.A.">
        <title>Evolutionary erosion of yeast sex chromosomes by mating-type switching accidents.</title>
        <authorList>
            <person name="Gordon J.L."/>
            <person name="Armisen D."/>
            <person name="Proux-Wera E."/>
            <person name="Oheigeartaigh S.S."/>
            <person name="Byrne K.P."/>
            <person name="Wolfe K.H."/>
        </authorList>
    </citation>
    <scope>NUCLEOTIDE SEQUENCE [LARGE SCALE GENOMIC DNA]</scope>
    <source>
        <strain evidence="3">ATCC MYA-139 / BCRC 22969 / CBS 8797 / CCRC 22969 / KCTC 17520 / NBRC 10181 / NCYC 3082</strain>
    </source>
</reference>
<dbReference type="RefSeq" id="XP_022465440.1">
    <property type="nucleotide sequence ID" value="XM_022609000.1"/>
</dbReference>
<dbReference type="KEGG" id="kng:KNAG_0G01360"/>
<keyword evidence="1" id="KW-0812">Transmembrane</keyword>
<reference evidence="3" key="2">
    <citation type="submission" date="2012-08" db="EMBL/GenBank/DDBJ databases">
        <title>Genome sequence of Kazachstania naganishii.</title>
        <authorList>
            <person name="Gordon J.L."/>
            <person name="Armisen D."/>
            <person name="Proux-Wera E."/>
            <person name="OhEigeartaigh S.S."/>
            <person name="Byrne K.P."/>
            <person name="Wolfe K.H."/>
        </authorList>
    </citation>
    <scope>NUCLEOTIDE SEQUENCE [LARGE SCALE GENOMIC DNA]</scope>
    <source>
        <strain evidence="3">ATCC MYA-139 / BCRC 22969 / CBS 8797 / CCRC 22969 / KCTC 17520 / NBRC 10181 / NCYC 3082</strain>
    </source>
</reference>
<sequence>MDPKLRNTLKWITQIQLLVLLFGILIKITDRYLLNSICFWVLRYPDTSGNNILWWQRFSTTERLGWRFIDYVESK</sequence>
<keyword evidence="3" id="KW-1185">Reference proteome</keyword>
<keyword evidence="1" id="KW-1133">Transmembrane helix</keyword>
<gene>
    <name evidence="2" type="primary">KNAG0G01360</name>
    <name evidence="2" type="ordered locus">KNAG_0G01360</name>
</gene>
<protein>
    <submittedName>
        <fullName evidence="2">Uncharacterized protein</fullName>
    </submittedName>
</protein>
<organism evidence="2 3">
    <name type="scientific">Huiozyma naganishii (strain ATCC MYA-139 / BCRC 22969 / CBS 8797 / KCTC 17520 / NBRC 10181 / NCYC 3082 / Yp74L-3)</name>
    <name type="common">Yeast</name>
    <name type="synonym">Kazachstania naganishii</name>
    <dbReference type="NCBI Taxonomy" id="1071383"/>
    <lineage>
        <taxon>Eukaryota</taxon>
        <taxon>Fungi</taxon>
        <taxon>Dikarya</taxon>
        <taxon>Ascomycota</taxon>
        <taxon>Saccharomycotina</taxon>
        <taxon>Saccharomycetes</taxon>
        <taxon>Saccharomycetales</taxon>
        <taxon>Saccharomycetaceae</taxon>
        <taxon>Huiozyma</taxon>
    </lineage>
</organism>
<accession>J7S7V1</accession>
<evidence type="ECO:0000313" key="3">
    <source>
        <dbReference type="Proteomes" id="UP000006310"/>
    </source>
</evidence>
<dbReference type="EMBL" id="HE978320">
    <property type="protein sequence ID" value="CCK71194.1"/>
    <property type="molecule type" value="Genomic_DNA"/>
</dbReference>
<keyword evidence="1" id="KW-0472">Membrane</keyword>
<evidence type="ECO:0000313" key="2">
    <source>
        <dbReference type="EMBL" id="CCK71194.1"/>
    </source>
</evidence>
<dbReference type="AlphaFoldDB" id="J7S7V1"/>
<dbReference type="GeneID" id="34526918"/>
<proteinExistence type="predicted"/>
<feature type="transmembrane region" description="Helical" evidence="1">
    <location>
        <begin position="12"/>
        <end position="29"/>
    </location>
</feature>
<name>J7S7V1_HUIN7</name>
<dbReference type="HOGENOM" id="CLU_190836_0_0_1"/>